<dbReference type="InterPro" id="IPR051784">
    <property type="entry name" value="Nod_factor_ABC_transporter"/>
</dbReference>
<feature type="transmembrane region" description="Helical" evidence="5">
    <location>
        <begin position="196"/>
        <end position="218"/>
    </location>
</feature>
<keyword evidence="8" id="KW-1185">Reference proteome</keyword>
<dbReference type="Proteomes" id="UP001597063">
    <property type="component" value="Unassembled WGS sequence"/>
</dbReference>
<dbReference type="PANTHER" id="PTHR43229">
    <property type="entry name" value="NODULATION PROTEIN J"/>
    <property type="match status" value="1"/>
</dbReference>
<evidence type="ECO:0000256" key="1">
    <source>
        <dbReference type="ARBA" id="ARBA00004141"/>
    </source>
</evidence>
<evidence type="ECO:0000256" key="5">
    <source>
        <dbReference type="SAM" id="Phobius"/>
    </source>
</evidence>
<feature type="transmembrane region" description="Helical" evidence="5">
    <location>
        <begin position="28"/>
        <end position="48"/>
    </location>
</feature>
<dbReference type="Pfam" id="PF01061">
    <property type="entry name" value="ABC2_membrane"/>
    <property type="match status" value="1"/>
</dbReference>
<gene>
    <name evidence="7" type="ORF">ACFQZM_18335</name>
</gene>
<keyword evidence="3 5" id="KW-1133">Transmembrane helix</keyword>
<dbReference type="InterPro" id="IPR013525">
    <property type="entry name" value="ABC2_TM"/>
</dbReference>
<evidence type="ECO:0000313" key="7">
    <source>
        <dbReference type="EMBL" id="MFD0686466.1"/>
    </source>
</evidence>
<feature type="domain" description="ABC-2 type transporter transmembrane" evidence="6">
    <location>
        <begin position="60"/>
        <end position="234"/>
    </location>
</feature>
<evidence type="ECO:0000259" key="6">
    <source>
        <dbReference type="Pfam" id="PF01061"/>
    </source>
</evidence>
<comment type="subcellular location">
    <subcellularLocation>
        <location evidence="1">Membrane</location>
        <topology evidence="1">Multi-pass membrane protein</topology>
    </subcellularLocation>
</comment>
<proteinExistence type="predicted"/>
<reference evidence="8" key="1">
    <citation type="journal article" date="2019" name="Int. J. Syst. Evol. Microbiol.">
        <title>The Global Catalogue of Microorganisms (GCM) 10K type strain sequencing project: providing services to taxonomists for standard genome sequencing and annotation.</title>
        <authorList>
            <consortium name="The Broad Institute Genomics Platform"/>
            <consortium name="The Broad Institute Genome Sequencing Center for Infectious Disease"/>
            <person name="Wu L."/>
            <person name="Ma J."/>
        </authorList>
    </citation>
    <scope>NUCLEOTIDE SEQUENCE [LARGE SCALE GENOMIC DNA]</scope>
    <source>
        <strain evidence="8">JCM 9371</strain>
    </source>
</reference>
<evidence type="ECO:0000256" key="4">
    <source>
        <dbReference type="ARBA" id="ARBA00023136"/>
    </source>
</evidence>
<dbReference type="RefSeq" id="WP_131759916.1">
    <property type="nucleotide sequence ID" value="NZ_CAACUY010000095.1"/>
</dbReference>
<evidence type="ECO:0000256" key="3">
    <source>
        <dbReference type="ARBA" id="ARBA00022989"/>
    </source>
</evidence>
<feature type="transmembrane region" description="Helical" evidence="5">
    <location>
        <begin position="76"/>
        <end position="98"/>
    </location>
</feature>
<keyword evidence="4 5" id="KW-0472">Membrane</keyword>
<evidence type="ECO:0000313" key="8">
    <source>
        <dbReference type="Proteomes" id="UP001597063"/>
    </source>
</evidence>
<protein>
    <submittedName>
        <fullName evidence="7">ABC transporter permease</fullName>
    </submittedName>
</protein>
<dbReference type="EMBL" id="JBHTGP010000010">
    <property type="protein sequence ID" value="MFD0686466.1"/>
    <property type="molecule type" value="Genomic_DNA"/>
</dbReference>
<keyword evidence="2 5" id="KW-0812">Transmembrane</keyword>
<accession>A0ABW2XIY3</accession>
<organism evidence="7 8">
    <name type="scientific">Actinomadura fibrosa</name>
    <dbReference type="NCBI Taxonomy" id="111802"/>
    <lineage>
        <taxon>Bacteria</taxon>
        <taxon>Bacillati</taxon>
        <taxon>Actinomycetota</taxon>
        <taxon>Actinomycetes</taxon>
        <taxon>Streptosporangiales</taxon>
        <taxon>Thermomonosporaceae</taxon>
        <taxon>Actinomadura</taxon>
    </lineage>
</organism>
<feature type="transmembrane region" description="Helical" evidence="5">
    <location>
        <begin position="118"/>
        <end position="147"/>
    </location>
</feature>
<feature type="transmembrane region" description="Helical" evidence="5">
    <location>
        <begin position="159"/>
        <end position="184"/>
    </location>
</feature>
<sequence>MSAAGRLACEYRALAATTRKELRLMRRYPAELVSLALWMVLLPLAYIAQAEAFSAGGPAPTAAFADRAGTGDVVTFLYLGWSVYLLVTVVLWGPGLALRQERERGSFEVVFASPTSRFTLLFGTAPAQLLPALVVVASAAASMRLLFGTGPDPAGLLRWLVVLLVAFPVLMALAGVFATASLSLQDAAGALQTVRGLFTLLCGVTYPLAVLPGAFRAIGAALPPTHLLDALRGAVPDGGSLGGQAGRLLLLLAESLPLGAAAMALLWVSVGHARRTGKTGRF</sequence>
<feature type="transmembrane region" description="Helical" evidence="5">
    <location>
        <begin position="248"/>
        <end position="268"/>
    </location>
</feature>
<comment type="caution">
    <text evidence="7">The sequence shown here is derived from an EMBL/GenBank/DDBJ whole genome shotgun (WGS) entry which is preliminary data.</text>
</comment>
<name>A0ABW2XIY3_9ACTN</name>
<evidence type="ECO:0000256" key="2">
    <source>
        <dbReference type="ARBA" id="ARBA00022692"/>
    </source>
</evidence>
<dbReference type="PANTHER" id="PTHR43229:SF6">
    <property type="entry name" value="ABC-TYPE MULTIDRUG TRANSPORT SYSTEM, PERMEASE COMPONENT"/>
    <property type="match status" value="1"/>
</dbReference>